<sequence>MKNSIRISGGLLKGKKVPFDFKSSLRPTSNKLKEILFNWLQFEIKGSICLDLFAGTGSIGIEAVSRGSAKTIFVELNKRNYSQLSKTLVSLDLKEKTKIYFKDAKTWIKNNDLSSFDLIFLDPPFEENYELKILNVLIQDKNLKSSCKIYLEYSKFTDLVIPDSVTILKEKSVGDVKALLLCINEN</sequence>
<proteinExistence type="inferred from homology"/>
<dbReference type="Pfam" id="PF03602">
    <property type="entry name" value="Cons_hypoth95"/>
    <property type="match status" value="1"/>
</dbReference>
<gene>
    <name evidence="9" type="primary">rsmD</name>
    <name evidence="9" type="ORF">ISR29_05135</name>
</gene>
<dbReference type="GO" id="GO:0052913">
    <property type="term" value="F:16S rRNA (guanine(966)-N(2))-methyltransferase activity"/>
    <property type="evidence" value="ECO:0007669"/>
    <property type="project" value="UniProtKB-EC"/>
</dbReference>
<name>A0A937M2Q6_9GAMM</name>
<comment type="function">
    <text evidence="1 8">Specifically methylates the guanine in position 966 of 16S rRNA in the assembled 30S particle.</text>
</comment>
<comment type="catalytic activity">
    <reaction evidence="7 8">
        <text>guanosine(966) in 16S rRNA + S-adenosyl-L-methionine = N(2)-methylguanosine(966) in 16S rRNA + S-adenosyl-L-homocysteine + H(+)</text>
        <dbReference type="Rhea" id="RHEA:23548"/>
        <dbReference type="Rhea" id="RHEA-COMP:10211"/>
        <dbReference type="Rhea" id="RHEA-COMP:10212"/>
        <dbReference type="ChEBI" id="CHEBI:15378"/>
        <dbReference type="ChEBI" id="CHEBI:57856"/>
        <dbReference type="ChEBI" id="CHEBI:59789"/>
        <dbReference type="ChEBI" id="CHEBI:74269"/>
        <dbReference type="ChEBI" id="CHEBI:74481"/>
        <dbReference type="EC" id="2.1.1.171"/>
    </reaction>
</comment>
<keyword evidence="8" id="KW-0698">rRNA processing</keyword>
<keyword evidence="6 8" id="KW-0808">Transferase</keyword>
<dbReference type="InterPro" id="IPR029063">
    <property type="entry name" value="SAM-dependent_MTases_sf"/>
</dbReference>
<evidence type="ECO:0000256" key="5">
    <source>
        <dbReference type="ARBA" id="ARBA00022603"/>
    </source>
</evidence>
<dbReference type="PANTHER" id="PTHR43542:SF1">
    <property type="entry name" value="METHYLTRANSFERASE"/>
    <property type="match status" value="1"/>
</dbReference>
<reference evidence="9" key="1">
    <citation type="submission" date="2020-10" db="EMBL/GenBank/DDBJ databases">
        <title>Microbiome of the Black Sea water column analyzed by genome centric metagenomics.</title>
        <authorList>
            <person name="Cabello-Yeves P.J."/>
            <person name="Callieri C."/>
            <person name="Picazo A."/>
            <person name="Mehrshad M."/>
            <person name="Haro-Moreno J.M."/>
            <person name="Roda-Garcia J."/>
            <person name="Dzembekova N."/>
            <person name="Slabakova V."/>
            <person name="Slabakova N."/>
            <person name="Moncheva S."/>
            <person name="Rodriguez-Valera F."/>
        </authorList>
    </citation>
    <scope>NUCLEOTIDE SEQUENCE</scope>
    <source>
        <strain evidence="9">BS30m-G43</strain>
    </source>
</reference>
<protein>
    <recommendedName>
        <fullName evidence="4 8">Ribosomal RNA small subunit methyltransferase D</fullName>
        <ecNumber evidence="3 8">2.1.1.171</ecNumber>
    </recommendedName>
</protein>
<evidence type="ECO:0000256" key="6">
    <source>
        <dbReference type="ARBA" id="ARBA00022679"/>
    </source>
</evidence>
<dbReference type="EMBL" id="JADHSG010000007">
    <property type="protein sequence ID" value="MBL6903568.1"/>
    <property type="molecule type" value="Genomic_DNA"/>
</dbReference>
<evidence type="ECO:0000256" key="3">
    <source>
        <dbReference type="ARBA" id="ARBA00012141"/>
    </source>
</evidence>
<evidence type="ECO:0000256" key="1">
    <source>
        <dbReference type="ARBA" id="ARBA00002649"/>
    </source>
</evidence>
<evidence type="ECO:0000313" key="9">
    <source>
        <dbReference type="EMBL" id="MBL6903568.1"/>
    </source>
</evidence>
<dbReference type="EC" id="2.1.1.171" evidence="3 8"/>
<dbReference type="Proteomes" id="UP000705230">
    <property type="component" value="Unassembled WGS sequence"/>
</dbReference>
<evidence type="ECO:0000256" key="7">
    <source>
        <dbReference type="ARBA" id="ARBA00048326"/>
    </source>
</evidence>
<dbReference type="PROSITE" id="PS00092">
    <property type="entry name" value="N6_MTASE"/>
    <property type="match status" value="1"/>
</dbReference>
<evidence type="ECO:0000313" key="10">
    <source>
        <dbReference type="Proteomes" id="UP000705230"/>
    </source>
</evidence>
<evidence type="ECO:0000256" key="8">
    <source>
        <dbReference type="PIRNR" id="PIRNR004553"/>
    </source>
</evidence>
<evidence type="ECO:0000256" key="4">
    <source>
        <dbReference type="ARBA" id="ARBA00013682"/>
    </source>
</evidence>
<dbReference type="SUPFAM" id="SSF53335">
    <property type="entry name" value="S-adenosyl-L-methionine-dependent methyltransferases"/>
    <property type="match status" value="1"/>
</dbReference>
<keyword evidence="5 8" id="KW-0489">Methyltransferase</keyword>
<organism evidence="9 10">
    <name type="scientific">SAR86 cluster bacterium</name>
    <dbReference type="NCBI Taxonomy" id="2030880"/>
    <lineage>
        <taxon>Bacteria</taxon>
        <taxon>Pseudomonadati</taxon>
        <taxon>Pseudomonadota</taxon>
        <taxon>Gammaproteobacteria</taxon>
        <taxon>SAR86 cluster</taxon>
    </lineage>
</organism>
<comment type="similarity">
    <text evidence="2 8">Belongs to the methyltransferase superfamily. RsmD family.</text>
</comment>
<comment type="caution">
    <text evidence="9">The sequence shown here is derived from an EMBL/GenBank/DDBJ whole genome shotgun (WGS) entry which is preliminary data.</text>
</comment>
<accession>A0A937M2Q6</accession>
<dbReference type="AlphaFoldDB" id="A0A937M2Q6"/>
<dbReference type="PANTHER" id="PTHR43542">
    <property type="entry name" value="METHYLTRANSFERASE"/>
    <property type="match status" value="1"/>
</dbReference>
<keyword evidence="8" id="KW-0949">S-adenosyl-L-methionine</keyword>
<dbReference type="CDD" id="cd02440">
    <property type="entry name" value="AdoMet_MTases"/>
    <property type="match status" value="1"/>
</dbReference>
<dbReference type="InterPro" id="IPR004398">
    <property type="entry name" value="RNA_MeTrfase_RsmD"/>
</dbReference>
<evidence type="ECO:0000256" key="2">
    <source>
        <dbReference type="ARBA" id="ARBA00005269"/>
    </source>
</evidence>
<dbReference type="PIRSF" id="PIRSF004553">
    <property type="entry name" value="CHP00095"/>
    <property type="match status" value="1"/>
</dbReference>
<dbReference type="Gene3D" id="3.40.50.150">
    <property type="entry name" value="Vaccinia Virus protein VP39"/>
    <property type="match status" value="1"/>
</dbReference>
<dbReference type="NCBIfam" id="TIGR00095">
    <property type="entry name" value="16S rRNA (guanine(966)-N(2))-methyltransferase RsmD"/>
    <property type="match status" value="1"/>
</dbReference>
<dbReference type="GO" id="GO:0003676">
    <property type="term" value="F:nucleic acid binding"/>
    <property type="evidence" value="ECO:0007669"/>
    <property type="project" value="InterPro"/>
</dbReference>
<dbReference type="InterPro" id="IPR002052">
    <property type="entry name" value="DNA_methylase_N6_adenine_CS"/>
</dbReference>